<protein>
    <submittedName>
        <fullName evidence="2">Uncharacterized protein</fullName>
    </submittedName>
</protein>
<feature type="transmembrane region" description="Helical" evidence="1">
    <location>
        <begin position="25"/>
        <end position="51"/>
    </location>
</feature>
<keyword evidence="1" id="KW-0812">Transmembrane</keyword>
<evidence type="ECO:0000313" key="2">
    <source>
        <dbReference type="EMBL" id="QSZ37317.1"/>
    </source>
</evidence>
<accession>A0A8A3PP94</accession>
<dbReference type="EMBL" id="CP063412">
    <property type="protein sequence ID" value="QSZ37317.1"/>
    <property type="molecule type" value="Genomic_DNA"/>
</dbReference>
<evidence type="ECO:0000313" key="3">
    <source>
        <dbReference type="Proteomes" id="UP000672032"/>
    </source>
</evidence>
<evidence type="ECO:0000256" key="1">
    <source>
        <dbReference type="SAM" id="Phobius"/>
    </source>
</evidence>
<sequence length="104" mass="10968">MGGTGGTSRVIEDDGPWSELACRRLISLAYVSLVVGVLAAMGLQVCAAFCVRDYARGLFEGERGLGVEAGLEAGERPGDEKTTEGKEHRPFIVLDAPLGMEGEV</sequence>
<proteinExistence type="predicted"/>
<dbReference type="Proteomes" id="UP000672032">
    <property type="component" value="Chromosome 8"/>
</dbReference>
<keyword evidence="1" id="KW-1133">Transmembrane helix</keyword>
<organism evidence="2 3">
    <name type="scientific">Monilinia vaccinii-corymbosi</name>
    <dbReference type="NCBI Taxonomy" id="61207"/>
    <lineage>
        <taxon>Eukaryota</taxon>
        <taxon>Fungi</taxon>
        <taxon>Dikarya</taxon>
        <taxon>Ascomycota</taxon>
        <taxon>Pezizomycotina</taxon>
        <taxon>Leotiomycetes</taxon>
        <taxon>Helotiales</taxon>
        <taxon>Sclerotiniaceae</taxon>
        <taxon>Monilinia</taxon>
    </lineage>
</organism>
<gene>
    <name evidence="2" type="ORF">DSL72_009411</name>
</gene>
<dbReference type="AlphaFoldDB" id="A0A8A3PP94"/>
<keyword evidence="1" id="KW-0472">Membrane</keyword>
<reference evidence="2" key="1">
    <citation type="submission" date="2020-10" db="EMBL/GenBank/DDBJ databases">
        <title>Genome Sequence of Monilinia vaccinii-corymbosi Sheds Light on Mummy Berry Disease Infection of Blueberry and Mating Type.</title>
        <authorList>
            <person name="Yow A.G."/>
            <person name="Zhang Y."/>
            <person name="Bansal K."/>
            <person name="Eacker S.M."/>
            <person name="Sullivan S."/>
            <person name="Liachko I."/>
            <person name="Cubeta M.A."/>
            <person name="Rollins J.A."/>
            <person name="Ashrafi H."/>
        </authorList>
    </citation>
    <scope>NUCLEOTIDE SEQUENCE</scope>
    <source>
        <strain evidence="2">RL-1</strain>
    </source>
</reference>
<name>A0A8A3PP94_9HELO</name>
<dbReference type="OrthoDB" id="5392605at2759"/>
<keyword evidence="3" id="KW-1185">Reference proteome</keyword>